<feature type="active site" description="Proton donor" evidence="5">
    <location>
        <position position="156"/>
    </location>
</feature>
<dbReference type="PIRSF" id="PIRSF038193">
    <property type="entry name" value="Hyaluronidase"/>
    <property type="match status" value="1"/>
</dbReference>
<evidence type="ECO:0000256" key="6">
    <source>
        <dbReference type="PIRSR" id="PIRSR038193-3"/>
    </source>
</evidence>
<dbReference type="Gene3D" id="3.20.20.70">
    <property type="entry name" value="Aldolase class I"/>
    <property type="match status" value="1"/>
</dbReference>
<dbReference type="PRINTS" id="PR00846">
    <property type="entry name" value="GLHYDRLASE56"/>
</dbReference>
<organism evidence="9 10">
    <name type="scientific">Acanthoscelides obtectus</name>
    <name type="common">Bean weevil</name>
    <name type="synonym">Bruchus obtectus</name>
    <dbReference type="NCBI Taxonomy" id="200917"/>
    <lineage>
        <taxon>Eukaryota</taxon>
        <taxon>Metazoa</taxon>
        <taxon>Ecdysozoa</taxon>
        <taxon>Arthropoda</taxon>
        <taxon>Hexapoda</taxon>
        <taxon>Insecta</taxon>
        <taxon>Pterygota</taxon>
        <taxon>Neoptera</taxon>
        <taxon>Endopterygota</taxon>
        <taxon>Coleoptera</taxon>
        <taxon>Polyphaga</taxon>
        <taxon>Cucujiformia</taxon>
        <taxon>Chrysomeloidea</taxon>
        <taxon>Chrysomelidae</taxon>
        <taxon>Bruchinae</taxon>
        <taxon>Bruchini</taxon>
        <taxon>Acanthoscelides</taxon>
    </lineage>
</organism>
<dbReference type="GO" id="GO:0004415">
    <property type="term" value="F:hyalurononglucosaminidase activity"/>
    <property type="evidence" value="ECO:0007669"/>
    <property type="project" value="UniProtKB-UniRule"/>
</dbReference>
<dbReference type="PANTHER" id="PTHR11769:SF35">
    <property type="entry name" value="HYALURONIDASE"/>
    <property type="match status" value="1"/>
</dbReference>
<dbReference type="InterPro" id="IPR018155">
    <property type="entry name" value="Hyaluronidase"/>
</dbReference>
<feature type="disulfide bond" evidence="6">
    <location>
        <begin position="66"/>
        <end position="354"/>
    </location>
</feature>
<evidence type="ECO:0000313" key="9">
    <source>
        <dbReference type="EMBL" id="CAH2007614.1"/>
    </source>
</evidence>
<keyword evidence="2 6" id="KW-1015">Disulfide bond</keyword>
<dbReference type="SUPFAM" id="SSF51445">
    <property type="entry name" value="(Trans)glycosidases"/>
    <property type="match status" value="1"/>
</dbReference>
<dbReference type="PRINTS" id="PR00847">
    <property type="entry name" value="HYALURONDASE"/>
</dbReference>
<dbReference type="Proteomes" id="UP001152888">
    <property type="component" value="Unassembled WGS sequence"/>
</dbReference>
<reference evidence="9" key="1">
    <citation type="submission" date="2022-03" db="EMBL/GenBank/DDBJ databases">
        <authorList>
            <person name="Sayadi A."/>
        </authorList>
    </citation>
    <scope>NUCLEOTIDE SEQUENCE</scope>
</reference>
<dbReference type="GO" id="GO:0006952">
    <property type="term" value="P:defense response"/>
    <property type="evidence" value="ECO:0007669"/>
    <property type="project" value="InterPro"/>
</dbReference>
<comment type="similarity">
    <text evidence="1 4 7">Belongs to the glycosyl hydrolase 56 family.</text>
</comment>
<feature type="signal peptide" evidence="8">
    <location>
        <begin position="1"/>
        <end position="17"/>
    </location>
</feature>
<evidence type="ECO:0000313" key="10">
    <source>
        <dbReference type="Proteomes" id="UP001152888"/>
    </source>
</evidence>
<comment type="catalytic activity">
    <reaction evidence="7">
        <text>Random hydrolysis of (1-&gt;4)-linkages between N-acetyl-beta-D-glucosamine and D-glucuronate residues in hyaluronate.</text>
        <dbReference type="EC" id="3.2.1.35"/>
    </reaction>
</comment>
<keyword evidence="3" id="KW-0325">Glycoprotein</keyword>
<evidence type="ECO:0000256" key="3">
    <source>
        <dbReference type="ARBA" id="ARBA00023180"/>
    </source>
</evidence>
<dbReference type="AlphaFoldDB" id="A0A9P0M2T0"/>
<dbReference type="InterPro" id="IPR001329">
    <property type="entry name" value="Venom_Hyaluronidase"/>
</dbReference>
<name>A0A9P0M2T0_ACAOB</name>
<comment type="caution">
    <text evidence="9">The sequence shown here is derived from an EMBL/GenBank/DDBJ whole genome shotgun (WGS) entry which is preliminary data.</text>
</comment>
<dbReference type="PANTHER" id="PTHR11769">
    <property type="entry name" value="HYALURONIDASE"/>
    <property type="match status" value="1"/>
</dbReference>
<protein>
    <recommendedName>
        <fullName evidence="7">Hyaluronidase</fullName>
        <ecNumber evidence="7">3.2.1.35</ecNumber>
    </recommendedName>
</protein>
<accession>A0A9P0M2T0</accession>
<feature type="disulfide bond" evidence="6">
    <location>
        <begin position="232"/>
        <end position="244"/>
    </location>
</feature>
<dbReference type="OrthoDB" id="5796153at2759"/>
<sequence>MLLKFFAILSVATPAFEYEDYQNSNEIPPVSTSGPKFGFPFRPPSLINEASTKLTKVYWNTPTFQCDYHKLNFSGLAEKYKIIMNKDDRFHGNAINILYDPGNFPAVLKNGTRTVLRNGGVPQEGNLTDHLIIFEKLVQQLIPDESFSGIGIIDFESWRPVFRQNFGALSEYKVLSFDIEKRRHPIWTNAWLQKEAKKRFEAAAKQFMEETLLVAKLTRPYATWGYYAYPYCFNMSPSNRRGPCPKEAVVENDSLEWLFNLEDNLYPSLYLSNKDSIKDKVKMVEGRIEETKRIVKHLEKHKNIMPYFWYKYHDAKDFLSKEDIFSIFTVLSSYYLDGLVIWGSSNDVNTKGKCIELYHYINEILGPSLLEIFKL</sequence>
<evidence type="ECO:0000256" key="1">
    <source>
        <dbReference type="ARBA" id="ARBA00008871"/>
    </source>
</evidence>
<feature type="chain" id="PRO_5040496808" description="Hyaluronidase" evidence="8">
    <location>
        <begin position="18"/>
        <end position="375"/>
    </location>
</feature>
<keyword evidence="10" id="KW-1185">Reference proteome</keyword>
<evidence type="ECO:0000256" key="4">
    <source>
        <dbReference type="PIRNR" id="PIRNR038193"/>
    </source>
</evidence>
<dbReference type="InterPro" id="IPR017853">
    <property type="entry name" value="GH"/>
</dbReference>
<gene>
    <name evidence="9" type="ORF">ACAOBT_LOCUS29749</name>
</gene>
<proteinExistence type="inferred from homology"/>
<dbReference type="GO" id="GO:0030214">
    <property type="term" value="P:hyaluronan catabolic process"/>
    <property type="evidence" value="ECO:0007669"/>
    <property type="project" value="TreeGrafter"/>
</dbReference>
<dbReference type="GO" id="GO:0005975">
    <property type="term" value="P:carbohydrate metabolic process"/>
    <property type="evidence" value="ECO:0007669"/>
    <property type="project" value="UniProtKB-UniRule"/>
</dbReference>
<evidence type="ECO:0000256" key="2">
    <source>
        <dbReference type="ARBA" id="ARBA00023157"/>
    </source>
</evidence>
<evidence type="ECO:0000256" key="8">
    <source>
        <dbReference type="SAM" id="SignalP"/>
    </source>
</evidence>
<dbReference type="Pfam" id="PF01630">
    <property type="entry name" value="Glyco_hydro_56"/>
    <property type="match status" value="1"/>
</dbReference>
<keyword evidence="7" id="KW-0326">Glycosidase</keyword>
<evidence type="ECO:0000256" key="7">
    <source>
        <dbReference type="RuleBase" id="RU610713"/>
    </source>
</evidence>
<dbReference type="EC" id="3.2.1.35" evidence="7"/>
<keyword evidence="7" id="KW-0378">Hydrolase</keyword>
<dbReference type="InterPro" id="IPR013785">
    <property type="entry name" value="Aldolase_TIM"/>
</dbReference>
<evidence type="ECO:0000256" key="5">
    <source>
        <dbReference type="PIRSR" id="PIRSR038193-1"/>
    </source>
</evidence>
<keyword evidence="8" id="KW-0732">Signal</keyword>
<dbReference type="EMBL" id="CAKOFQ010007757">
    <property type="protein sequence ID" value="CAH2007614.1"/>
    <property type="molecule type" value="Genomic_DNA"/>
</dbReference>